<feature type="transmembrane region" description="Helical" evidence="8">
    <location>
        <begin position="85"/>
        <end position="105"/>
    </location>
</feature>
<protein>
    <submittedName>
        <fullName evidence="12">Peptidase domain-containing ABC transporter</fullName>
    </submittedName>
</protein>
<dbReference type="CDD" id="cd18570">
    <property type="entry name" value="ABC_6TM_PCAT1_LagD_like"/>
    <property type="match status" value="1"/>
</dbReference>
<proteinExistence type="predicted"/>
<dbReference type="InterPro" id="IPR017871">
    <property type="entry name" value="ABC_transporter-like_CS"/>
</dbReference>
<dbReference type="InterPro" id="IPR036640">
    <property type="entry name" value="ABC1_TM_sf"/>
</dbReference>
<dbReference type="GO" id="GO:0005886">
    <property type="term" value="C:plasma membrane"/>
    <property type="evidence" value="ECO:0007669"/>
    <property type="project" value="UniProtKB-SubCell"/>
</dbReference>
<feature type="transmembrane region" description="Helical" evidence="8">
    <location>
        <begin position="167"/>
        <end position="195"/>
    </location>
</feature>
<keyword evidence="2 8" id="KW-0812">Transmembrane</keyword>
<evidence type="ECO:0000256" key="3">
    <source>
        <dbReference type="ARBA" id="ARBA00022741"/>
    </source>
</evidence>
<feature type="domain" description="Peptidase C39" evidence="11">
    <location>
        <begin position="14"/>
        <end position="137"/>
    </location>
</feature>
<feature type="transmembrane region" description="Helical" evidence="8">
    <location>
        <begin position="383"/>
        <end position="414"/>
    </location>
</feature>
<dbReference type="InterPro" id="IPR003439">
    <property type="entry name" value="ABC_transporter-like_ATP-bd"/>
</dbReference>
<dbReference type="InterPro" id="IPR027417">
    <property type="entry name" value="P-loop_NTPase"/>
</dbReference>
<dbReference type="PROSITE" id="PS50990">
    <property type="entry name" value="PEPTIDASE_C39"/>
    <property type="match status" value="1"/>
</dbReference>
<feature type="transmembrane region" description="Helical" evidence="8">
    <location>
        <begin position="426"/>
        <end position="450"/>
    </location>
</feature>
<evidence type="ECO:0000256" key="6">
    <source>
        <dbReference type="ARBA" id="ARBA00022989"/>
    </source>
</evidence>
<evidence type="ECO:0000313" key="12">
    <source>
        <dbReference type="EMBL" id="QKG78890.1"/>
    </source>
</evidence>
<dbReference type="CDD" id="cd02418">
    <property type="entry name" value="Peptidase_C39B"/>
    <property type="match status" value="1"/>
</dbReference>
<organism evidence="12 13">
    <name type="scientific">Tenuifilum thalassicum</name>
    <dbReference type="NCBI Taxonomy" id="2590900"/>
    <lineage>
        <taxon>Bacteria</taxon>
        <taxon>Pseudomonadati</taxon>
        <taxon>Bacteroidota</taxon>
        <taxon>Bacteroidia</taxon>
        <taxon>Bacteroidales</taxon>
        <taxon>Tenuifilaceae</taxon>
        <taxon>Tenuifilum</taxon>
    </lineage>
</organism>
<dbReference type="PROSITE" id="PS50893">
    <property type="entry name" value="ABC_TRANSPORTER_2"/>
    <property type="match status" value="1"/>
</dbReference>
<dbReference type="Pfam" id="PF03412">
    <property type="entry name" value="Peptidase_C39"/>
    <property type="match status" value="1"/>
</dbReference>
<evidence type="ECO:0000256" key="2">
    <source>
        <dbReference type="ARBA" id="ARBA00022692"/>
    </source>
</evidence>
<dbReference type="PROSITE" id="PS00211">
    <property type="entry name" value="ABC_TRANSPORTER_1"/>
    <property type="match status" value="1"/>
</dbReference>
<dbReference type="PROSITE" id="PS50929">
    <property type="entry name" value="ABC_TM1F"/>
    <property type="match status" value="1"/>
</dbReference>
<keyword evidence="7 8" id="KW-0472">Membrane</keyword>
<dbReference type="PANTHER" id="PTHR43394:SF1">
    <property type="entry name" value="ATP-BINDING CASSETTE SUB-FAMILY B MEMBER 10, MITOCHONDRIAL"/>
    <property type="match status" value="1"/>
</dbReference>
<feature type="transmembrane region" description="Helical" evidence="8">
    <location>
        <begin position="307"/>
        <end position="325"/>
    </location>
</feature>
<dbReference type="KEGG" id="ttz:FHG85_00935"/>
<dbReference type="InterPro" id="IPR005074">
    <property type="entry name" value="Peptidase_C39"/>
</dbReference>
<dbReference type="Gene3D" id="3.90.70.10">
    <property type="entry name" value="Cysteine proteinases"/>
    <property type="match status" value="1"/>
</dbReference>
<evidence type="ECO:0000313" key="13">
    <source>
        <dbReference type="Proteomes" id="UP000500961"/>
    </source>
</evidence>
<keyword evidence="13" id="KW-1185">Reference proteome</keyword>
<evidence type="ECO:0000259" key="10">
    <source>
        <dbReference type="PROSITE" id="PS50929"/>
    </source>
</evidence>
<evidence type="ECO:0000256" key="5">
    <source>
        <dbReference type="ARBA" id="ARBA00022840"/>
    </source>
</evidence>
<dbReference type="GO" id="GO:0008233">
    <property type="term" value="F:peptidase activity"/>
    <property type="evidence" value="ECO:0007669"/>
    <property type="project" value="InterPro"/>
</dbReference>
<dbReference type="Gene3D" id="3.40.50.300">
    <property type="entry name" value="P-loop containing nucleotide triphosphate hydrolases"/>
    <property type="match status" value="1"/>
</dbReference>
<dbReference type="GO" id="GO:0015421">
    <property type="term" value="F:ABC-type oligopeptide transporter activity"/>
    <property type="evidence" value="ECO:0007669"/>
    <property type="project" value="TreeGrafter"/>
</dbReference>
<dbReference type="Gene3D" id="1.20.1560.10">
    <property type="entry name" value="ABC transporter type 1, transmembrane domain"/>
    <property type="match status" value="1"/>
</dbReference>
<accession>A0A7D3XJG9</accession>
<dbReference type="SUPFAM" id="SSF52540">
    <property type="entry name" value="P-loop containing nucleoside triphosphate hydrolases"/>
    <property type="match status" value="1"/>
</dbReference>
<evidence type="ECO:0000256" key="7">
    <source>
        <dbReference type="ARBA" id="ARBA00023136"/>
    </source>
</evidence>
<keyword evidence="5" id="KW-0067">ATP-binding</keyword>
<dbReference type="InterPro" id="IPR011527">
    <property type="entry name" value="ABC1_TM_dom"/>
</dbReference>
<dbReference type="RefSeq" id="WP_173072405.1">
    <property type="nucleotide sequence ID" value="NZ_CP041345.1"/>
</dbReference>
<evidence type="ECO:0000256" key="4">
    <source>
        <dbReference type="ARBA" id="ARBA00022801"/>
    </source>
</evidence>
<comment type="subcellular location">
    <subcellularLocation>
        <location evidence="1">Cell membrane</location>
        <topology evidence="1">Multi-pass membrane protein</topology>
    </subcellularLocation>
</comment>
<dbReference type="GO" id="GO:0016887">
    <property type="term" value="F:ATP hydrolysis activity"/>
    <property type="evidence" value="ECO:0007669"/>
    <property type="project" value="InterPro"/>
</dbReference>
<dbReference type="AlphaFoldDB" id="A0A7D3XJG9"/>
<sequence length="726" mass="80816">MKIDKRIAKTFILQKNQSDCGVACLSSIIMFHGGVPNLEKLRIASGTSRQGTTLLGLYQVANSIGFNAEGMQADMVFLKKIKQPVILHVVVNGSMLHYVVCYQVSENLFLIGDPAVGLKWMDEAELLDIWKSGKMLTLVPDEKRFKKEKTVRNLKWGWFKKLLREDLSLLTTILLMGIAVAVLGLATAVFAQVFIDRLIPSGNATRIFTAIGLVSILLTARLLIGYYRQQLMLRQGVDINVRITGSFFADLLMLPMGFFTSRKIGDMVARLNDIGRIQQTVSFFFGELLINALVVVVSLAAVFLYNIWVGLILLLGVPLFVWVAYRYNRTIINGQRDAMMAYSLNESNYISTIGNIQPIKSFRKETFFTRLGLLTFRFFQDKVYHIGSVGITVQLLTGMIGLAITIGVIILSAIQLQSGQMSTGVFMAVFSLSGTILPALASIAFANVQLQGARIAFERMYEFSSMDKEYLMADEDEKERIYEFKELRLTDVSFRYPGRGLLLEKVNFTVSKGELVTIFGDNGTGKSTLMSLIQRFYSPESGKLQFNGKDAETYSIQSYRGLIGVVPQDVTLSNATLLANITLSDSEKEALEAVETLKRYGLMPFFEKFPQGFHTMLGEGGIQISGGQKQLVGLARALVCKPQLLLLDEVTAHMDRTTENFALELLTQLKSIMGILNITHSIRNASISDRIIVLSVSGQIEVVGNHNELLNSQNSYSAAWQSFTKM</sequence>
<dbReference type="Pfam" id="PF00005">
    <property type="entry name" value="ABC_tran"/>
    <property type="match status" value="1"/>
</dbReference>
<reference evidence="12 13" key="1">
    <citation type="submission" date="2019-07" db="EMBL/GenBank/DDBJ databases">
        <title>Thalassofilum flectens gen. nov., sp. nov., a novel moderate thermophilic anaerobe from a shallow sea hot spring in Kunashir Island (Russia), representing a new family in the order Bacteroidales, and proposal of Thalassofilacea fam. nov.</title>
        <authorList>
            <person name="Kochetkova T.V."/>
            <person name="Podosokorskaya O.A."/>
            <person name="Novikov A."/>
            <person name="Elcheninov A.G."/>
            <person name="Toshchakov S.V."/>
            <person name="Kublanov I.V."/>
        </authorList>
    </citation>
    <scope>NUCLEOTIDE SEQUENCE [LARGE SCALE GENOMIC DNA]</scope>
    <source>
        <strain evidence="12 13">38-H</strain>
    </source>
</reference>
<dbReference type="SUPFAM" id="SSF90123">
    <property type="entry name" value="ABC transporter transmembrane region"/>
    <property type="match status" value="1"/>
</dbReference>
<dbReference type="EMBL" id="CP041345">
    <property type="protein sequence ID" value="QKG78890.1"/>
    <property type="molecule type" value="Genomic_DNA"/>
</dbReference>
<dbReference type="InterPro" id="IPR003593">
    <property type="entry name" value="AAA+_ATPase"/>
</dbReference>
<feature type="domain" description="ABC transmembrane type-1" evidence="10">
    <location>
        <begin position="173"/>
        <end position="452"/>
    </location>
</feature>
<keyword evidence="4" id="KW-0378">Hydrolase</keyword>
<feature type="domain" description="ABC transporter" evidence="9">
    <location>
        <begin position="487"/>
        <end position="722"/>
    </location>
</feature>
<feature type="transmembrane region" description="Helical" evidence="8">
    <location>
        <begin position="239"/>
        <end position="260"/>
    </location>
</feature>
<gene>
    <name evidence="12" type="ORF">FHG85_00935</name>
</gene>
<dbReference type="GO" id="GO:0006508">
    <property type="term" value="P:proteolysis"/>
    <property type="evidence" value="ECO:0007669"/>
    <property type="project" value="InterPro"/>
</dbReference>
<dbReference type="PANTHER" id="PTHR43394">
    <property type="entry name" value="ATP-DEPENDENT PERMEASE MDL1, MITOCHONDRIAL"/>
    <property type="match status" value="1"/>
</dbReference>
<dbReference type="Proteomes" id="UP000500961">
    <property type="component" value="Chromosome"/>
</dbReference>
<evidence type="ECO:0000256" key="8">
    <source>
        <dbReference type="SAM" id="Phobius"/>
    </source>
</evidence>
<feature type="transmembrane region" description="Helical" evidence="8">
    <location>
        <begin position="207"/>
        <end position="227"/>
    </location>
</feature>
<dbReference type="InterPro" id="IPR039421">
    <property type="entry name" value="Type_1_exporter"/>
</dbReference>
<dbReference type="GO" id="GO:0005524">
    <property type="term" value="F:ATP binding"/>
    <property type="evidence" value="ECO:0007669"/>
    <property type="project" value="UniProtKB-KW"/>
</dbReference>
<keyword evidence="6 8" id="KW-1133">Transmembrane helix</keyword>
<evidence type="ECO:0000259" key="9">
    <source>
        <dbReference type="PROSITE" id="PS50893"/>
    </source>
</evidence>
<feature type="transmembrane region" description="Helical" evidence="8">
    <location>
        <begin position="281"/>
        <end position="301"/>
    </location>
</feature>
<dbReference type="SMART" id="SM00382">
    <property type="entry name" value="AAA"/>
    <property type="match status" value="1"/>
</dbReference>
<name>A0A7D3XJG9_9BACT</name>
<keyword evidence="3" id="KW-0547">Nucleotide-binding</keyword>
<evidence type="ECO:0000256" key="1">
    <source>
        <dbReference type="ARBA" id="ARBA00004651"/>
    </source>
</evidence>
<evidence type="ECO:0000259" key="11">
    <source>
        <dbReference type="PROSITE" id="PS50990"/>
    </source>
</evidence>
<dbReference type="Pfam" id="PF00664">
    <property type="entry name" value="ABC_membrane"/>
    <property type="match status" value="1"/>
</dbReference>